<dbReference type="GO" id="GO:0034511">
    <property type="term" value="F:U3 snoRNA binding"/>
    <property type="evidence" value="ECO:0007669"/>
    <property type="project" value="InterPro"/>
</dbReference>
<feature type="repeat" description="WD" evidence="5">
    <location>
        <begin position="408"/>
        <end position="449"/>
    </location>
</feature>
<sequence>MPDAFFQKKRKRPSFSSGPSASSSSSSKPSRSTKRGSSTIASNSSSRMRKRGASGGGGDDDESDDDSDAVPGGGIDEMDLTHDYNTAINTDDEAEAAETPAEARVRLAKMYLSGLASSSSSSRPTTGNDGDDDDFFEHEDHDNERGQFGLADAAESDRQNIAARLQKDVAQNTGKLHIFVSDRIALPTPNRTISKDKVQLEHASVNDGCLYNTMLAVRGHRLSVTSAVASSDAKWLFTASKDGFIIRWRLRDGKMVRIFPKRSKVLSQQSYSPITTIKNNNNNNSNRSKSSGAARRRARLTKSSNTCTNNNTSIYLSLAADEGHTDEIWTLCVSSDGKFVASGGKDKRVCIWDSSQPCSERFIKSLGGHKDSISCVTFRSGSNELYTASLDRTIKLYDVSQLSYIETLFGHQESILSLSCLGAETAVSAGGRDRTCRYWKIRDESQLVFRAGIKSKLRSVLEGGDLISKLNSGDGDDGDQGGKMSNPTEAMEASVEVVCMIDSHHFLSGGDSGSIALWNLGKKKPIFSVAVAHGFQVTKSETEGEIRTPRWITALSALAYGDVFVSGSWDGIIRIWGLTTSAGQVKGFRQLFQLQHGQGVVNSLQIISSPISSVVIKNSTKGEQAEQQEVALETRCIRSTQYKRQYGLEQNLSLKNTNDTDQQQQQEEEEEEERMVQKLDRIHATKENCPPIIIAGIGQEHKFGRWIKVPNAKNGTLIIPLRLTHLASSRIQ</sequence>
<feature type="region of interest" description="Disordered" evidence="7">
    <location>
        <begin position="115"/>
        <end position="142"/>
    </location>
</feature>
<keyword evidence="6" id="KW-0175">Coiled coil</keyword>
<keyword evidence="2 5" id="KW-0853">WD repeat</keyword>
<dbReference type="Proteomes" id="UP001294444">
    <property type="component" value="Unassembled WGS sequence"/>
</dbReference>
<feature type="repeat" description="WD" evidence="5">
    <location>
        <begin position="321"/>
        <end position="353"/>
    </location>
</feature>
<evidence type="ECO:0000256" key="6">
    <source>
        <dbReference type="SAM" id="Coils"/>
    </source>
</evidence>
<feature type="coiled-coil region" evidence="6">
    <location>
        <begin position="654"/>
        <end position="682"/>
    </location>
</feature>
<dbReference type="InterPro" id="IPR001680">
    <property type="entry name" value="WD40_rpt"/>
</dbReference>
<dbReference type="InterPro" id="IPR015943">
    <property type="entry name" value="WD40/YVTN_repeat-like_dom_sf"/>
</dbReference>
<dbReference type="PANTHER" id="PTHR19865">
    <property type="entry name" value="U3 SMALL NUCLEOLAR RNA INTERACTING PROTEIN 2"/>
    <property type="match status" value="1"/>
</dbReference>
<keyword evidence="4" id="KW-0539">Nucleus</keyword>
<feature type="repeat" description="WD" evidence="5">
    <location>
        <begin position="366"/>
        <end position="407"/>
    </location>
</feature>
<evidence type="ECO:0000256" key="4">
    <source>
        <dbReference type="ARBA" id="ARBA00023242"/>
    </source>
</evidence>
<dbReference type="PROSITE" id="PS50294">
    <property type="entry name" value="WD_REPEATS_REGION"/>
    <property type="match status" value="2"/>
</dbReference>
<evidence type="ECO:0000256" key="2">
    <source>
        <dbReference type="ARBA" id="ARBA00022574"/>
    </source>
</evidence>
<comment type="caution">
    <text evidence="8">The sequence shown here is derived from an EMBL/GenBank/DDBJ whole genome shotgun (WGS) entry which is preliminary data.</text>
</comment>
<gene>
    <name evidence="8" type="ORF">MEPE_05204</name>
</gene>
<accession>A0AAJ4XPN7</accession>
<comment type="subcellular location">
    <subcellularLocation>
        <location evidence="1">Nucleus</location>
    </subcellularLocation>
</comment>
<dbReference type="InterPro" id="IPR036322">
    <property type="entry name" value="WD40_repeat_dom_sf"/>
</dbReference>
<dbReference type="SUPFAM" id="SSF50978">
    <property type="entry name" value="WD40 repeat-like"/>
    <property type="match status" value="1"/>
</dbReference>
<dbReference type="PROSITE" id="PS50082">
    <property type="entry name" value="WD_REPEATS_2"/>
    <property type="match status" value="4"/>
</dbReference>
<evidence type="ECO:0000256" key="1">
    <source>
        <dbReference type="ARBA" id="ARBA00004123"/>
    </source>
</evidence>
<feature type="compositionally biased region" description="Acidic residues" evidence="7">
    <location>
        <begin position="58"/>
        <end position="68"/>
    </location>
</feature>
<feature type="compositionally biased region" description="Low complexity" evidence="7">
    <location>
        <begin position="117"/>
        <end position="128"/>
    </location>
</feature>
<dbReference type="GO" id="GO:0032040">
    <property type="term" value="C:small-subunit processome"/>
    <property type="evidence" value="ECO:0007669"/>
    <property type="project" value="TreeGrafter"/>
</dbReference>
<proteinExistence type="predicted"/>
<feature type="repeat" description="WD" evidence="5">
    <location>
        <begin position="217"/>
        <end position="258"/>
    </location>
</feature>
<dbReference type="Gene3D" id="2.130.10.10">
    <property type="entry name" value="YVTN repeat-like/Quinoprotein amine dehydrogenase"/>
    <property type="match status" value="1"/>
</dbReference>
<feature type="compositionally biased region" description="Low complexity" evidence="7">
    <location>
        <begin position="14"/>
        <end position="38"/>
    </location>
</feature>
<evidence type="ECO:0000313" key="9">
    <source>
        <dbReference type="Proteomes" id="UP001294444"/>
    </source>
</evidence>
<feature type="compositionally biased region" description="Low complexity" evidence="7">
    <location>
        <begin position="279"/>
        <end position="293"/>
    </location>
</feature>
<keyword evidence="3" id="KW-0677">Repeat</keyword>
<evidence type="ECO:0000256" key="7">
    <source>
        <dbReference type="SAM" id="MobiDB-lite"/>
    </source>
</evidence>
<protein>
    <submittedName>
        <fullName evidence="8">Related to RRP9 - protein associated with the U3 small nucleolar RNA</fullName>
    </submittedName>
</protein>
<evidence type="ECO:0000256" key="5">
    <source>
        <dbReference type="PROSITE-ProRule" id="PRU00221"/>
    </source>
</evidence>
<name>A0AAJ4XPN7_9BASI</name>
<dbReference type="InterPro" id="IPR039241">
    <property type="entry name" value="Rrp9-like"/>
</dbReference>
<organism evidence="8 9">
    <name type="scientific">Melanopsichium pennsylvanicum</name>
    <dbReference type="NCBI Taxonomy" id="63383"/>
    <lineage>
        <taxon>Eukaryota</taxon>
        <taxon>Fungi</taxon>
        <taxon>Dikarya</taxon>
        <taxon>Basidiomycota</taxon>
        <taxon>Ustilaginomycotina</taxon>
        <taxon>Ustilaginomycetes</taxon>
        <taxon>Ustilaginales</taxon>
        <taxon>Ustilaginaceae</taxon>
        <taxon>Melanopsichium</taxon>
    </lineage>
</organism>
<dbReference type="PANTHER" id="PTHR19865:SF0">
    <property type="entry name" value="U3 SMALL NUCLEOLAR RNA-INTERACTING PROTEIN 2"/>
    <property type="match status" value="1"/>
</dbReference>
<evidence type="ECO:0000256" key="3">
    <source>
        <dbReference type="ARBA" id="ARBA00022737"/>
    </source>
</evidence>
<dbReference type="SMART" id="SM00320">
    <property type="entry name" value="WD40"/>
    <property type="match status" value="6"/>
</dbReference>
<dbReference type="EMBL" id="OAPG01000014">
    <property type="protein sequence ID" value="SNX86495.1"/>
    <property type="molecule type" value="Genomic_DNA"/>
</dbReference>
<feature type="region of interest" description="Disordered" evidence="7">
    <location>
        <begin position="1"/>
        <end position="80"/>
    </location>
</feature>
<dbReference type="AlphaFoldDB" id="A0AAJ4XPN7"/>
<keyword evidence="9" id="KW-1185">Reference proteome</keyword>
<evidence type="ECO:0000313" key="8">
    <source>
        <dbReference type="EMBL" id="SNX86495.1"/>
    </source>
</evidence>
<dbReference type="Pfam" id="PF00400">
    <property type="entry name" value="WD40"/>
    <property type="match status" value="5"/>
</dbReference>
<feature type="region of interest" description="Disordered" evidence="7">
    <location>
        <begin position="270"/>
        <end position="305"/>
    </location>
</feature>
<reference evidence="8" key="1">
    <citation type="submission" date="2023-10" db="EMBL/GenBank/DDBJ databases">
        <authorList>
            <person name="Guldener U."/>
        </authorList>
    </citation>
    <scope>NUCLEOTIDE SEQUENCE</scope>
    <source>
        <strain evidence="8">Mp4</strain>
    </source>
</reference>